<protein>
    <submittedName>
        <fullName evidence="4">D-serine deaminase-like pyridoxal phosphate-dependent protein</fullName>
    </submittedName>
</protein>
<comment type="caution">
    <text evidence="4">The sequence shown here is derived from an EMBL/GenBank/DDBJ whole genome shotgun (WGS) entry which is preliminary data.</text>
</comment>
<keyword evidence="5" id="KW-1185">Reference proteome</keyword>
<name>A0A846RZM0_9MICO</name>
<dbReference type="EMBL" id="JAATJN010000001">
    <property type="protein sequence ID" value="NJC55411.1"/>
    <property type="molecule type" value="Genomic_DNA"/>
</dbReference>
<dbReference type="Gene3D" id="3.20.20.10">
    <property type="entry name" value="Alanine racemase"/>
    <property type="match status" value="1"/>
</dbReference>
<sequence length="353" mass="37286">MSTPAPIVLIDVVADNIARMQAFAHEHGRQLTPHVKTHKNVHIGKMQLEAGAGGLTAGNLSEAEIFAAAGCADIFLAYPLWAVGTKATRLKRLLQNTRLSVGAESTAAIDRLAEAAGEFTGLLGIVVEIDCGAERSGVPPEEAGRLAAYARDRGLVPLGVFTYPGHGGAVGKPEGAAEDQALALRHAVASLADHGVEAHKVSAGSTPTAQLSTDPVITEIRPGEYVFNDCDNLRIGDCEASDIGLFVASTVVSDQGHEHVILDAGTKALAREGDPDRGYGRVPSCEGRLSRLNEYHGFLRLPDHGVRPGVGQRVAIVPNHVCPIVNSFEELIIANSHGELIDRWPVDARGQLN</sequence>
<accession>A0A846RZM0</accession>
<dbReference type="InterPro" id="IPR042208">
    <property type="entry name" value="D-ser_dehydrat-like_sf"/>
</dbReference>
<dbReference type="GO" id="GO:0036088">
    <property type="term" value="P:D-serine catabolic process"/>
    <property type="evidence" value="ECO:0007669"/>
    <property type="project" value="TreeGrafter"/>
</dbReference>
<dbReference type="Pfam" id="PF14031">
    <property type="entry name" value="D-ser_dehydrat"/>
    <property type="match status" value="1"/>
</dbReference>
<dbReference type="InterPro" id="IPR029066">
    <property type="entry name" value="PLP-binding_barrel"/>
</dbReference>
<comment type="similarity">
    <text evidence="1">Belongs to the DSD1 family.</text>
</comment>
<dbReference type="InterPro" id="IPR051466">
    <property type="entry name" value="D-amino_acid_metab_enzyme"/>
</dbReference>
<evidence type="ECO:0000313" key="5">
    <source>
        <dbReference type="Proteomes" id="UP000576792"/>
    </source>
</evidence>
<dbReference type="InterPro" id="IPR026956">
    <property type="entry name" value="D-ser_dehydrat-like_dom"/>
</dbReference>
<dbReference type="PANTHER" id="PTHR28004">
    <property type="entry name" value="ZGC:162816-RELATED"/>
    <property type="match status" value="1"/>
</dbReference>
<dbReference type="Proteomes" id="UP000576792">
    <property type="component" value="Unassembled WGS sequence"/>
</dbReference>
<evidence type="ECO:0000313" key="4">
    <source>
        <dbReference type="EMBL" id="NJC55411.1"/>
    </source>
</evidence>
<dbReference type="InterPro" id="IPR001608">
    <property type="entry name" value="Ala_racemase_N"/>
</dbReference>
<dbReference type="AlphaFoldDB" id="A0A846RZM0"/>
<feature type="domain" description="D-serine dehydratase-like" evidence="3">
    <location>
        <begin position="244"/>
        <end position="335"/>
    </location>
</feature>
<dbReference type="GO" id="GO:0008721">
    <property type="term" value="F:D-serine ammonia-lyase activity"/>
    <property type="evidence" value="ECO:0007669"/>
    <property type="project" value="TreeGrafter"/>
</dbReference>
<keyword evidence="2" id="KW-0456">Lyase</keyword>
<dbReference type="Gene3D" id="2.40.37.20">
    <property type="entry name" value="D-serine dehydratase-like domain"/>
    <property type="match status" value="1"/>
</dbReference>
<reference evidence="4 5" key="1">
    <citation type="submission" date="2020-03" db="EMBL/GenBank/DDBJ databases">
        <title>Sequencing the genomes of 1000 actinobacteria strains.</title>
        <authorList>
            <person name="Klenk H.-P."/>
        </authorList>
    </citation>
    <scope>NUCLEOTIDE SEQUENCE [LARGE SCALE GENOMIC DNA]</scope>
    <source>
        <strain evidence="4 5">DSM 18964</strain>
    </source>
</reference>
<gene>
    <name evidence="4" type="ORF">BKA07_000446</name>
</gene>
<dbReference type="Pfam" id="PF01168">
    <property type="entry name" value="Ala_racemase_N"/>
    <property type="match status" value="1"/>
</dbReference>
<dbReference type="SMART" id="SM01119">
    <property type="entry name" value="D-ser_dehydrat"/>
    <property type="match status" value="1"/>
</dbReference>
<evidence type="ECO:0000259" key="3">
    <source>
        <dbReference type="SMART" id="SM01119"/>
    </source>
</evidence>
<dbReference type="PANTHER" id="PTHR28004:SF2">
    <property type="entry name" value="D-SERINE DEHYDRATASE"/>
    <property type="match status" value="1"/>
</dbReference>
<dbReference type="RefSeq" id="WP_342448967.1">
    <property type="nucleotide sequence ID" value="NZ_BAAAPQ010000026.1"/>
</dbReference>
<organism evidence="4 5">
    <name type="scientific">Brevibacterium marinum</name>
    <dbReference type="NCBI Taxonomy" id="418643"/>
    <lineage>
        <taxon>Bacteria</taxon>
        <taxon>Bacillati</taxon>
        <taxon>Actinomycetota</taxon>
        <taxon>Actinomycetes</taxon>
        <taxon>Micrococcales</taxon>
        <taxon>Brevibacteriaceae</taxon>
        <taxon>Brevibacterium</taxon>
    </lineage>
</organism>
<evidence type="ECO:0000256" key="1">
    <source>
        <dbReference type="ARBA" id="ARBA00005323"/>
    </source>
</evidence>
<dbReference type="SUPFAM" id="SSF51419">
    <property type="entry name" value="PLP-binding barrel"/>
    <property type="match status" value="1"/>
</dbReference>
<evidence type="ECO:0000256" key="2">
    <source>
        <dbReference type="ARBA" id="ARBA00023239"/>
    </source>
</evidence>
<proteinExistence type="inferred from homology"/>